<evidence type="ECO:0000256" key="2">
    <source>
        <dbReference type="SAM" id="Phobius"/>
    </source>
</evidence>
<dbReference type="InterPro" id="IPR013783">
    <property type="entry name" value="Ig-like_fold"/>
</dbReference>
<feature type="compositionally biased region" description="Polar residues" evidence="1">
    <location>
        <begin position="366"/>
        <end position="376"/>
    </location>
</feature>
<keyword evidence="2" id="KW-0472">Membrane</keyword>
<evidence type="ECO:0000256" key="1">
    <source>
        <dbReference type="SAM" id="MobiDB-lite"/>
    </source>
</evidence>
<feature type="compositionally biased region" description="Low complexity" evidence="1">
    <location>
        <begin position="2655"/>
        <end position="2667"/>
    </location>
</feature>
<dbReference type="Pfam" id="PF13860">
    <property type="entry name" value="FlgD_ig"/>
    <property type="match status" value="1"/>
</dbReference>
<keyword evidence="2" id="KW-0812">Transmembrane</keyword>
<dbReference type="Gene3D" id="2.60.40.10">
    <property type="entry name" value="Immunoglobulins"/>
    <property type="match status" value="5"/>
</dbReference>
<feature type="region of interest" description="Disordered" evidence="1">
    <location>
        <begin position="353"/>
        <end position="376"/>
    </location>
</feature>
<feature type="compositionally biased region" description="Low complexity" evidence="1">
    <location>
        <begin position="2606"/>
        <end position="2627"/>
    </location>
</feature>
<feature type="region of interest" description="Disordered" evidence="1">
    <location>
        <begin position="2479"/>
        <end position="2499"/>
    </location>
</feature>
<feature type="compositionally biased region" description="Low complexity" evidence="1">
    <location>
        <begin position="2382"/>
        <end position="2392"/>
    </location>
</feature>
<protein>
    <recommendedName>
        <fullName evidence="3">Big-1 domain-containing protein</fullName>
    </recommendedName>
</protein>
<feature type="region of interest" description="Disordered" evidence="1">
    <location>
        <begin position="2566"/>
        <end position="2686"/>
    </location>
</feature>
<feature type="region of interest" description="Disordered" evidence="1">
    <location>
        <begin position="2366"/>
        <end position="2392"/>
    </location>
</feature>
<name>A0A6A8GGX3_9EURY</name>
<dbReference type="RefSeq" id="WP_151162318.1">
    <property type="nucleotide sequence ID" value="NZ_WKJO01000001.1"/>
</dbReference>
<keyword evidence="2" id="KW-1133">Transmembrane helix</keyword>
<organism evidence="4 5">
    <name type="scientific">Haloferax litoreum</name>
    <dbReference type="NCBI Taxonomy" id="2666140"/>
    <lineage>
        <taxon>Archaea</taxon>
        <taxon>Methanobacteriati</taxon>
        <taxon>Methanobacteriota</taxon>
        <taxon>Stenosarchaea group</taxon>
        <taxon>Halobacteria</taxon>
        <taxon>Halobacteriales</taxon>
        <taxon>Haloferacaceae</taxon>
        <taxon>Haloferax</taxon>
    </lineage>
</organism>
<evidence type="ECO:0000313" key="5">
    <source>
        <dbReference type="Proteomes" id="UP000439022"/>
    </source>
</evidence>
<evidence type="ECO:0000313" key="4">
    <source>
        <dbReference type="EMBL" id="MRX21742.1"/>
    </source>
</evidence>
<dbReference type="InterPro" id="IPR003344">
    <property type="entry name" value="Big_1_dom"/>
</dbReference>
<evidence type="ECO:0000259" key="3">
    <source>
        <dbReference type="PROSITE" id="PS51127"/>
    </source>
</evidence>
<dbReference type="Gene3D" id="2.60.40.4070">
    <property type="match status" value="1"/>
</dbReference>
<reference evidence="4 5" key="1">
    <citation type="submission" date="2019-11" db="EMBL/GenBank/DDBJ databases">
        <title>Whole genome sequence of Haloferax sp. MBLA0076.</title>
        <authorList>
            <person name="Seo M.-J."/>
            <person name="Cho E.-S."/>
        </authorList>
    </citation>
    <scope>NUCLEOTIDE SEQUENCE [LARGE SCALE GENOMIC DNA]</scope>
    <source>
        <strain evidence="4 5">MBLA0076</strain>
    </source>
</reference>
<dbReference type="SUPFAM" id="SSF49478">
    <property type="entry name" value="Cna protein B-type domain"/>
    <property type="match status" value="1"/>
</dbReference>
<dbReference type="EMBL" id="WKJO01000001">
    <property type="protein sequence ID" value="MRX21742.1"/>
    <property type="molecule type" value="Genomic_DNA"/>
</dbReference>
<proteinExistence type="predicted"/>
<gene>
    <name evidence="4" type="ORF">GJR96_07205</name>
</gene>
<comment type="caution">
    <text evidence="4">The sequence shown here is derived from an EMBL/GenBank/DDBJ whole genome shotgun (WGS) entry which is preliminary data.</text>
</comment>
<dbReference type="Proteomes" id="UP000439022">
    <property type="component" value="Unassembled WGS sequence"/>
</dbReference>
<dbReference type="InterPro" id="IPR025965">
    <property type="entry name" value="FlgD/Vpr_Ig-like"/>
</dbReference>
<dbReference type="PROSITE" id="PS51127">
    <property type="entry name" value="BIG1"/>
    <property type="match status" value="1"/>
</dbReference>
<feature type="compositionally biased region" description="Low complexity" evidence="1">
    <location>
        <begin position="2584"/>
        <end position="2598"/>
    </location>
</feature>
<accession>A0A6A8GGX3</accession>
<feature type="compositionally biased region" description="Acidic residues" evidence="1">
    <location>
        <begin position="2629"/>
        <end position="2654"/>
    </location>
</feature>
<keyword evidence="5" id="KW-1185">Reference proteome</keyword>
<feature type="domain" description="Big-1" evidence="3">
    <location>
        <begin position="1349"/>
        <end position="1436"/>
    </location>
</feature>
<sequence>MSTITGGVSVAGAASSSTVTVDGGFQYADGSTPTDAWSATLSGSSDYSDQIGTDGTFHIQAGANQTYNLSFEQYNPAYTSANYPQDGVADIYAITPVSPGATNTSVGNWTVPNATLVQVVVQNETGAPIQNAHIQIRHENNGSSAFASATTNANGELVLDTNDQTGVELTGAVDFAVYGPAGYGFNQTATTVTDNTTLTITLPTVATVDGTLSEPDGTAAANDSVLFERGSTGELVTTDSNGNFSVDLTPGQTYEWAYYQGQIDTPAPADGIPDFHTLGPVTADSGTTTLSGETLPSARNLTVNVVREDGTNVSGAMVTFSQAITVDGTSVRAGDDRTTNQDGLARIEVDGARTTDISVHAPSGSDLGSSHTETTADSDNDVTVVLKEEVFVNGTVSASNGISVENASVGIHGINGTTGAPSGILESDGSYAIPANTNGTYEVYFQQTNWQASAGHPKDGLADLAPIGVVETSTTDVDLGQFSVPKGHLVNVTVVDSSGTPVEGVDIIVEAKDADSVAESGEGATTNADGELVLDTATSPGVEAPNGTLGVYVSPADATLSDNNTEILVDGNRSVTLTLQEQSLVTGSVTALDGTPVSGKQVLLHGESGGSNVTTDTGTFTLGAEQDISYELGFRDFNQDEAIADYERNGIVDIYTMDNVSVESSETNVGDYRLPVAHAVNITVVNQSGAPVSGAPVYVQHVNGSADSGEYGHTDSNGMFVWDDASHVGAELNGTIGVHVEPGGSKWVDNDTEFTVTENGSYQIVVQEQREFTGRLVGPDGTPVSGAEVVVNTGGDFNYARSDAGGNFSIGLPTNETASLGIIESPNDEFTEIGQQDGVADVVKVTEFDTTGTTALGNLSVPVGHQTTIRAVDRYGNPVPNAPMLLRAVDALDDSAAWGWNDRTDADGYLRAKSNDYELNGTVKIVPDAPDGYTSVTGNETITVDSNQTHTFVFERQGEVVSVNGSITDADGNAIEGNVISDNEPERKGHLSEIQSDGSFTVDVETNESFAIGYTQRDENGIGPRDGIADVYPFETVDVTSDTVIGSYTAPQGHVLNVTVENQTGAPIEGASVMFQPEGNEAFNPITAPAVTNTDGKAVVGNTTGLEATGPVFVYATRLGQTYDTATVTVTSPTEVTLTVPDPERVTVDGRILDSAGNPAVNDTLTVYSNEVYTYNDPIASETVTDTTGQFSTTAAANVTQELRYFQGNLGDRNAGNQTFFPTDDTPDVFAVQTLDGTGDAQLGDITLPQAYHVEIEVVTPNGTPVEGATVDVTHQSSSSDADARYDGAETNANGRYEIPASDGTGIDLVGSVVFGVSGPNGEYARNDTTITQNQTVTIELDVDQQSVPLSLAANATTIPAGEDVRFTVTDDANDPVNESNVTVTLPDGSTQTVQTDANGEAVFTSTTTGDYAVTASKNDTATEAYQSDSLTVTANEPGHVVVESVDVPSEVVRGEDVTVDITLSNPGAFDATDTLDVTGPLGVDTTETTLTPGETRTVVRTISTQGTTADTLSLTAETSNNSVSNTSTILEPANVSVDGYSLVETTILANEPVNATATLNNTGEVEGTYVLNLSVDGSVVTNETVTVGPQTTKTVNIATLVAWESDGTHTVSVADRPSTSITVLRPTNPDASVTVTAPTDGDVIGSGTVTLTYDLSNVTTGINHTEYSVDGGAYQTLTDGLSTTSHTLSVADGDHDVSVRLVDNLGTVVATSNRSFAVDSAAPVVGISAAQTDAIGVSNPTTVSIESTDANPGTTTFAVTNASGPVSERAVTDEVADGTATISWNGSLASGTALASGTYTLEVTSTDAAGNANTTTQTVSVDNDAPTVTATGVTDGTETTTVYVNDSDTLTISGTASDAESTLSSVDAVVSSDSTVFEERFDATLNGDGTWSATVAVDKLPDDGTYTVGGVATDAANNEDSSLNSSLTVVVDREAPSVGAAILNVTSNEGVVNVTANEVLATAPDVTVIKPGGANESVTLTQTASGWNGTFAYDGDGEYRLVANATDRAGNTGTAEATAQVQTDIQTVDKTVVLTNGQSGTFIELHTKTDVNEAFGALTESDTPVGELSKKLSGSQFIKGELGDKLDQNLSYALVGIPVDKSQLAQGVTPQDVDIRYFNETTKEWELVGTTTVETLNVTGTPTEYYVVNVSHFSTYGAVAPDTTAPSIDDSALSGSGSPYDYSTDTVDVTFDYSDAQSGINTSNVTVALDGTDVTGDYAGDLQVTSSSTTLTAVDLVGSGSHEVTLTVTDEAGNKQTTTKSFTVEEDETAPSLDTSFTDGKTYAYGTDSVSFDLTYSDTESGVDTSGVTVEFTDSSGTTDVTAPATVTSSGVSYTATDLTAGTYTIEVNVPDGAGNDNTTTKTFTIDGDDAKPTIESVTQSPSPTSGSLLPTTTEQVKTSVDYTDSESGVDASAITVEFDDGSGFTDVTDQAVITSSQANYTALDLGPGAYTVRVTVVDADGNTRVSDQSFTIGTGTAPQITGSSLTPTASGSTLPAGTSQATITVSYDDAEDDVDTSAITATFDGSDVTSDLSFDESAGEITYQATGLTDGSSYTLSVDVVDSASNSDSTSVTFDVDESSDDSFTGGSDSSSPSSNYDDDDDSSSSPSSQSETTVTTTPEPTSTDQPADEQTDGESDTTTDDSSETESESTPDSEAQTATTTAESTAEEAADGTQTTDSEAPGFGLTTMLGALILVLALVRRRL</sequence>
<feature type="transmembrane region" description="Helical" evidence="2">
    <location>
        <begin position="2683"/>
        <end position="2702"/>
    </location>
</feature>